<gene>
    <name evidence="2" type="ORF">Fot_14213</name>
</gene>
<feature type="compositionally biased region" description="Basic and acidic residues" evidence="1">
    <location>
        <begin position="13"/>
        <end position="25"/>
    </location>
</feature>
<name>A0ABD1W5P1_9LAMI</name>
<feature type="region of interest" description="Disordered" evidence="1">
    <location>
        <begin position="1"/>
        <end position="36"/>
    </location>
</feature>
<dbReference type="AlphaFoldDB" id="A0ABD1W5P1"/>
<sequence>MSDGDLDTYPRQTNERSDGEAKEAPEIAQPPKQVRHSKACLAHNMELMAAQMLEMQRQQAAQTVVLNAYISQGFVPHASPVYPPYQPEVYEKYYVNEEERDHHPYTSLTYPEIPLWRNEEVDLLQYQNQRYNMEENYMIPNLPPR</sequence>
<comment type="caution">
    <text evidence="2">The sequence shown here is derived from an EMBL/GenBank/DDBJ whole genome shotgun (WGS) entry which is preliminary data.</text>
</comment>
<dbReference type="EMBL" id="JBFOLJ010000004">
    <property type="protein sequence ID" value="KAL2544980.1"/>
    <property type="molecule type" value="Genomic_DNA"/>
</dbReference>
<organism evidence="2 3">
    <name type="scientific">Forsythia ovata</name>
    <dbReference type="NCBI Taxonomy" id="205694"/>
    <lineage>
        <taxon>Eukaryota</taxon>
        <taxon>Viridiplantae</taxon>
        <taxon>Streptophyta</taxon>
        <taxon>Embryophyta</taxon>
        <taxon>Tracheophyta</taxon>
        <taxon>Spermatophyta</taxon>
        <taxon>Magnoliopsida</taxon>
        <taxon>eudicotyledons</taxon>
        <taxon>Gunneridae</taxon>
        <taxon>Pentapetalae</taxon>
        <taxon>asterids</taxon>
        <taxon>lamiids</taxon>
        <taxon>Lamiales</taxon>
        <taxon>Oleaceae</taxon>
        <taxon>Forsythieae</taxon>
        <taxon>Forsythia</taxon>
    </lineage>
</organism>
<proteinExistence type="predicted"/>
<dbReference type="Proteomes" id="UP001604277">
    <property type="component" value="Unassembled WGS sequence"/>
</dbReference>
<reference evidence="3" key="1">
    <citation type="submission" date="2024-07" db="EMBL/GenBank/DDBJ databases">
        <title>Two chromosome-level genome assemblies of Korean endemic species Abeliophyllum distichum and Forsythia ovata (Oleaceae).</title>
        <authorList>
            <person name="Jang H."/>
        </authorList>
    </citation>
    <scope>NUCLEOTIDE SEQUENCE [LARGE SCALE GENOMIC DNA]</scope>
</reference>
<evidence type="ECO:0000313" key="3">
    <source>
        <dbReference type="Proteomes" id="UP001604277"/>
    </source>
</evidence>
<keyword evidence="3" id="KW-1185">Reference proteome</keyword>
<protein>
    <submittedName>
        <fullName evidence="2">Uncharacterized protein</fullName>
    </submittedName>
</protein>
<evidence type="ECO:0000256" key="1">
    <source>
        <dbReference type="SAM" id="MobiDB-lite"/>
    </source>
</evidence>
<evidence type="ECO:0000313" key="2">
    <source>
        <dbReference type="EMBL" id="KAL2544980.1"/>
    </source>
</evidence>
<accession>A0ABD1W5P1</accession>